<dbReference type="PROSITE" id="PS51770">
    <property type="entry name" value="HOTDOG_ACOT"/>
    <property type="match status" value="1"/>
</dbReference>
<dbReference type="InterPro" id="IPR029069">
    <property type="entry name" value="HotDog_dom_sf"/>
</dbReference>
<dbReference type="InterPro" id="IPR006683">
    <property type="entry name" value="Thioestr_dom"/>
</dbReference>
<name>A0ABV6K650_9LACO</name>
<proteinExistence type="inferred from homology"/>
<dbReference type="Proteomes" id="UP001589855">
    <property type="component" value="Unassembled WGS sequence"/>
</dbReference>
<evidence type="ECO:0000256" key="1">
    <source>
        <dbReference type="ARBA" id="ARBA00010458"/>
    </source>
</evidence>
<dbReference type="PANTHER" id="PTHR11049">
    <property type="entry name" value="ACYL COENZYME A THIOESTER HYDROLASE"/>
    <property type="match status" value="1"/>
</dbReference>
<gene>
    <name evidence="5" type="ORF">ACFFGS_12565</name>
</gene>
<dbReference type="Gene3D" id="3.10.129.10">
    <property type="entry name" value="Hotdog Thioesterase"/>
    <property type="match status" value="1"/>
</dbReference>
<dbReference type="GO" id="GO:0047617">
    <property type="term" value="F:fatty acyl-CoA hydrolase activity"/>
    <property type="evidence" value="ECO:0007669"/>
    <property type="project" value="UniProtKB-EC"/>
</dbReference>
<evidence type="ECO:0000313" key="6">
    <source>
        <dbReference type="Proteomes" id="UP001589855"/>
    </source>
</evidence>
<dbReference type="CDD" id="cd03442">
    <property type="entry name" value="BFIT_BACH"/>
    <property type="match status" value="1"/>
</dbReference>
<protein>
    <submittedName>
        <fullName evidence="5">Acyl-CoA thioesterase</fullName>
        <ecNumber evidence="5">3.1.2.20</ecNumber>
    </submittedName>
</protein>
<evidence type="ECO:0000256" key="3">
    <source>
        <dbReference type="PROSITE-ProRule" id="PRU01106"/>
    </source>
</evidence>
<dbReference type="EMBL" id="JBHLUK010000076">
    <property type="protein sequence ID" value="MFC0424960.1"/>
    <property type="molecule type" value="Genomic_DNA"/>
</dbReference>
<dbReference type="InterPro" id="IPR033120">
    <property type="entry name" value="HOTDOG_ACOT"/>
</dbReference>
<evidence type="ECO:0000256" key="2">
    <source>
        <dbReference type="ARBA" id="ARBA00022801"/>
    </source>
</evidence>
<feature type="domain" description="HotDog ACOT-type" evidence="4">
    <location>
        <begin position="5"/>
        <end position="117"/>
    </location>
</feature>
<reference evidence="5 6" key="1">
    <citation type="submission" date="2024-09" db="EMBL/GenBank/DDBJ databases">
        <authorList>
            <person name="Sun Q."/>
            <person name="Mori K."/>
        </authorList>
    </citation>
    <scope>NUCLEOTIDE SEQUENCE [LARGE SCALE GENOMIC DNA]</scope>
    <source>
        <strain evidence="5 6">TBRC 4575</strain>
    </source>
</reference>
<dbReference type="InterPro" id="IPR040170">
    <property type="entry name" value="Cytosol_ACT"/>
</dbReference>
<accession>A0ABV6K650</accession>
<keyword evidence="2 3" id="KW-0378">Hydrolase</keyword>
<comment type="similarity">
    <text evidence="1">Belongs to the acyl coenzyme A hydrolase family.</text>
</comment>
<dbReference type="EC" id="3.1.2.20" evidence="5"/>
<organism evidence="5 6">
    <name type="scientific">Lactiplantibacillus plajomi</name>
    <dbReference type="NCBI Taxonomy" id="1457217"/>
    <lineage>
        <taxon>Bacteria</taxon>
        <taxon>Bacillati</taxon>
        <taxon>Bacillota</taxon>
        <taxon>Bacilli</taxon>
        <taxon>Lactobacillales</taxon>
        <taxon>Lactobacillaceae</taxon>
        <taxon>Lactiplantibacillus</taxon>
    </lineage>
</organism>
<evidence type="ECO:0000313" key="5">
    <source>
        <dbReference type="EMBL" id="MFC0424960.1"/>
    </source>
</evidence>
<sequence length="146" mass="16406">MEANFYQVHLGDFFVAPGMLNHLNILHGGVLLKHCDSTVGVLANRYSHSRVLTVAINQFEFKRPAHVEDHIWFRITLLKTGRHSMNFLAEVFSQGITQGDPVKIGEGIMVFVAVNQALRPVKIPPYQVTDTDHQTKINAIIDKFGV</sequence>
<dbReference type="SUPFAM" id="SSF54637">
    <property type="entry name" value="Thioesterase/thiol ester dehydrase-isomerase"/>
    <property type="match status" value="1"/>
</dbReference>
<dbReference type="RefSeq" id="WP_170178172.1">
    <property type="nucleotide sequence ID" value="NZ_BAABRM010000003.1"/>
</dbReference>
<dbReference type="Pfam" id="PF03061">
    <property type="entry name" value="4HBT"/>
    <property type="match status" value="1"/>
</dbReference>
<evidence type="ECO:0000259" key="4">
    <source>
        <dbReference type="PROSITE" id="PS51770"/>
    </source>
</evidence>
<keyword evidence="6" id="KW-1185">Reference proteome</keyword>
<comment type="caution">
    <text evidence="5">The sequence shown here is derived from an EMBL/GenBank/DDBJ whole genome shotgun (WGS) entry which is preliminary data.</text>
</comment>